<protein>
    <recommendedName>
        <fullName evidence="5">Putative 3-methyladenine DNA glycosylase</fullName>
        <ecNumber evidence="5">3.2.2.-</ecNumber>
    </recommendedName>
</protein>
<dbReference type="InterPro" id="IPR011034">
    <property type="entry name" value="Formyl_transferase-like_C_sf"/>
</dbReference>
<comment type="similarity">
    <text evidence="1 5">Belongs to the DNA glycosylase MPG family.</text>
</comment>
<dbReference type="EMBL" id="RHLK01000011">
    <property type="protein sequence ID" value="MVP01348.1"/>
    <property type="molecule type" value="Genomic_DNA"/>
</dbReference>
<dbReference type="AlphaFoldDB" id="A0A7X3FKF3"/>
<sequence>MDKAFLERDPVLVARELIGCQLVRETKNGLIRVVLTETEAYKGAEDAASHACRAVTPRNKLMFGEAGMLYVYLIYGIHRCINVVAHEPGGVGAVLLRGARPLEGVDLIRANRGNVPERNLLSGPGKLAQGLGIGLELNGHDLLLNPDRALSLERGKLDTGLIRATPRIGISKAVDLPWRFVAE</sequence>
<dbReference type="PANTHER" id="PTHR10429:SF0">
    <property type="entry name" value="DNA-3-METHYLADENINE GLYCOSYLASE"/>
    <property type="match status" value="1"/>
</dbReference>
<reference evidence="6 7" key="1">
    <citation type="journal article" date="2019" name="Microorganisms">
        <title>Paenibacillus lutrae sp. nov., A Chitinolytic Species Isolated from A River Otter in Castril Natural Park, Granada, Spain.</title>
        <authorList>
            <person name="Rodriguez M."/>
            <person name="Reina J.C."/>
            <person name="Bejar V."/>
            <person name="Llamas I."/>
        </authorList>
    </citation>
    <scope>NUCLEOTIDE SEQUENCE [LARGE SCALE GENOMIC DNA]</scope>
    <source>
        <strain evidence="6 7">N10</strain>
    </source>
</reference>
<dbReference type="OrthoDB" id="9794313at2"/>
<keyword evidence="4 5" id="KW-0234">DNA repair</keyword>
<evidence type="ECO:0000256" key="2">
    <source>
        <dbReference type="ARBA" id="ARBA00022763"/>
    </source>
</evidence>
<dbReference type="SUPFAM" id="SSF50486">
    <property type="entry name" value="FMT C-terminal domain-like"/>
    <property type="match status" value="1"/>
</dbReference>
<dbReference type="Proteomes" id="UP000490800">
    <property type="component" value="Unassembled WGS sequence"/>
</dbReference>
<proteinExistence type="inferred from homology"/>
<dbReference type="CDD" id="cd00540">
    <property type="entry name" value="AAG"/>
    <property type="match status" value="1"/>
</dbReference>
<keyword evidence="6" id="KW-0326">Glycosidase</keyword>
<name>A0A7X3FKF3_9BACL</name>
<dbReference type="InterPro" id="IPR036995">
    <property type="entry name" value="MPG_sf"/>
</dbReference>
<dbReference type="EC" id="3.2.2.-" evidence="5"/>
<dbReference type="GO" id="GO:0003677">
    <property type="term" value="F:DNA binding"/>
    <property type="evidence" value="ECO:0007669"/>
    <property type="project" value="InterPro"/>
</dbReference>
<gene>
    <name evidence="6" type="ORF">EDM21_17775</name>
</gene>
<dbReference type="HAMAP" id="MF_00527">
    <property type="entry name" value="3MGH"/>
    <property type="match status" value="1"/>
</dbReference>
<dbReference type="RefSeq" id="WP_157337667.1">
    <property type="nucleotide sequence ID" value="NZ_RHLK01000011.1"/>
</dbReference>
<evidence type="ECO:0000256" key="3">
    <source>
        <dbReference type="ARBA" id="ARBA00022801"/>
    </source>
</evidence>
<dbReference type="NCBIfam" id="TIGR00567">
    <property type="entry name" value="3mg"/>
    <property type="match status" value="1"/>
</dbReference>
<comment type="caution">
    <text evidence="6">The sequence shown here is derived from an EMBL/GenBank/DDBJ whole genome shotgun (WGS) entry which is preliminary data.</text>
</comment>
<keyword evidence="3 5" id="KW-0378">Hydrolase</keyword>
<evidence type="ECO:0000256" key="4">
    <source>
        <dbReference type="ARBA" id="ARBA00023204"/>
    </source>
</evidence>
<dbReference type="GO" id="GO:0003905">
    <property type="term" value="F:alkylbase DNA N-glycosylase activity"/>
    <property type="evidence" value="ECO:0007669"/>
    <property type="project" value="InterPro"/>
</dbReference>
<evidence type="ECO:0000313" key="6">
    <source>
        <dbReference type="EMBL" id="MVP01348.1"/>
    </source>
</evidence>
<evidence type="ECO:0000313" key="7">
    <source>
        <dbReference type="Proteomes" id="UP000490800"/>
    </source>
</evidence>
<dbReference type="Pfam" id="PF02245">
    <property type="entry name" value="Pur_DNA_glyco"/>
    <property type="match status" value="1"/>
</dbReference>
<dbReference type="GO" id="GO:0006284">
    <property type="term" value="P:base-excision repair"/>
    <property type="evidence" value="ECO:0007669"/>
    <property type="project" value="InterPro"/>
</dbReference>
<organism evidence="6 7">
    <name type="scientific">Paenibacillus lutrae</name>
    <dbReference type="NCBI Taxonomy" id="2078573"/>
    <lineage>
        <taxon>Bacteria</taxon>
        <taxon>Bacillati</taxon>
        <taxon>Bacillota</taxon>
        <taxon>Bacilli</taxon>
        <taxon>Bacillales</taxon>
        <taxon>Paenibacillaceae</taxon>
        <taxon>Paenibacillus</taxon>
    </lineage>
</organism>
<evidence type="ECO:0000256" key="5">
    <source>
        <dbReference type="HAMAP-Rule" id="MF_00527"/>
    </source>
</evidence>
<dbReference type="InterPro" id="IPR003180">
    <property type="entry name" value="MPG"/>
</dbReference>
<dbReference type="Gene3D" id="3.10.300.10">
    <property type="entry name" value="Methylpurine-DNA glycosylase (MPG)"/>
    <property type="match status" value="1"/>
</dbReference>
<dbReference type="NCBIfam" id="NF002003">
    <property type="entry name" value="PRK00802.1-3"/>
    <property type="match status" value="1"/>
</dbReference>
<keyword evidence="7" id="KW-1185">Reference proteome</keyword>
<evidence type="ECO:0000256" key="1">
    <source>
        <dbReference type="ARBA" id="ARBA00009232"/>
    </source>
</evidence>
<keyword evidence="2 5" id="KW-0227">DNA damage</keyword>
<accession>A0A7X3FKF3</accession>
<dbReference type="PANTHER" id="PTHR10429">
    <property type="entry name" value="DNA-3-METHYLADENINE GLYCOSYLASE"/>
    <property type="match status" value="1"/>
</dbReference>